<feature type="region of interest" description="Disordered" evidence="1">
    <location>
        <begin position="1"/>
        <end position="92"/>
    </location>
</feature>
<evidence type="ECO:0000313" key="3">
    <source>
        <dbReference type="Proteomes" id="UP000317835"/>
    </source>
</evidence>
<sequence length="92" mass="9347">MPIDERGSAGPGAGDPPTEPDRGEEGVAVTKPDVTEPVAPRQAAPGDAPLVGGDLQADVATPGPGDPDGRQVDVAPDDADLPEVMPDWGMRR</sequence>
<dbReference type="EMBL" id="CP036428">
    <property type="protein sequence ID" value="QDV39344.1"/>
    <property type="molecule type" value="Genomic_DNA"/>
</dbReference>
<proteinExistence type="predicted"/>
<dbReference type="KEGG" id="tpla:ElP_73100"/>
<evidence type="ECO:0000313" key="2">
    <source>
        <dbReference type="EMBL" id="QDV39344.1"/>
    </source>
</evidence>
<evidence type="ECO:0000256" key="1">
    <source>
        <dbReference type="SAM" id="MobiDB-lite"/>
    </source>
</evidence>
<gene>
    <name evidence="2" type="ORF">ElP_73100</name>
</gene>
<name>A0A518HET1_9BACT</name>
<keyword evidence="3" id="KW-1185">Reference proteome</keyword>
<dbReference type="AlphaFoldDB" id="A0A518HET1"/>
<keyword evidence="2" id="KW-0614">Plasmid</keyword>
<protein>
    <submittedName>
        <fullName evidence="2">Uncharacterized protein</fullName>
    </submittedName>
</protein>
<geneLocation type="plasmid" evidence="3">
    <name>pelp_2</name>
</geneLocation>
<reference evidence="2 3" key="1">
    <citation type="submission" date="2019-02" db="EMBL/GenBank/DDBJ databases">
        <title>Deep-cultivation of Planctomycetes and their phenomic and genomic characterization uncovers novel biology.</title>
        <authorList>
            <person name="Wiegand S."/>
            <person name="Jogler M."/>
            <person name="Boedeker C."/>
            <person name="Pinto D."/>
            <person name="Vollmers J."/>
            <person name="Rivas-Marin E."/>
            <person name="Kohn T."/>
            <person name="Peeters S.H."/>
            <person name="Heuer A."/>
            <person name="Rast P."/>
            <person name="Oberbeckmann S."/>
            <person name="Bunk B."/>
            <person name="Jeske O."/>
            <person name="Meyerdierks A."/>
            <person name="Storesund J.E."/>
            <person name="Kallscheuer N."/>
            <person name="Luecker S."/>
            <person name="Lage O.M."/>
            <person name="Pohl T."/>
            <person name="Merkel B.J."/>
            <person name="Hornburger P."/>
            <person name="Mueller R.-W."/>
            <person name="Bruemmer F."/>
            <person name="Labrenz M."/>
            <person name="Spormann A.M."/>
            <person name="Op den Camp H."/>
            <person name="Overmann J."/>
            <person name="Amann R."/>
            <person name="Jetten M.S.M."/>
            <person name="Mascher T."/>
            <person name="Medema M.H."/>
            <person name="Devos D.P."/>
            <person name="Kaster A.-K."/>
            <person name="Ovreas L."/>
            <person name="Rohde M."/>
            <person name="Galperin M.Y."/>
            <person name="Jogler C."/>
        </authorList>
    </citation>
    <scope>NUCLEOTIDE SEQUENCE [LARGE SCALE GENOMIC DNA]</scope>
    <source>
        <strain evidence="2 3">ElP</strain>
        <plasmid evidence="3">pelp_2</plasmid>
    </source>
</reference>
<organism evidence="2 3">
    <name type="scientific">Tautonia plasticadhaerens</name>
    <dbReference type="NCBI Taxonomy" id="2527974"/>
    <lineage>
        <taxon>Bacteria</taxon>
        <taxon>Pseudomonadati</taxon>
        <taxon>Planctomycetota</taxon>
        <taxon>Planctomycetia</taxon>
        <taxon>Isosphaerales</taxon>
        <taxon>Isosphaeraceae</taxon>
        <taxon>Tautonia</taxon>
    </lineage>
</organism>
<dbReference type="Proteomes" id="UP000317835">
    <property type="component" value="Plasmid pElP_2"/>
</dbReference>
<accession>A0A518HET1</accession>